<evidence type="ECO:0000313" key="2">
    <source>
        <dbReference type="EMBL" id="SNR73586.1"/>
    </source>
</evidence>
<sequence length="127" mass="14304">MIDGDSRSKAFLSEADKNLELAKEELMKPSEDLLGFSVCKNSQFAIENYLKGFLLKNNVEISMEDTMASLYEKCVNIDPDFKTIEMSAIACKGHTIDSRYCTDINTVSACFDTADTIDTYFRKKSIL</sequence>
<dbReference type="Gene3D" id="1.20.120.330">
    <property type="entry name" value="Nucleotidyltransferases domain 2"/>
    <property type="match status" value="1"/>
</dbReference>
<dbReference type="InterPro" id="IPR007842">
    <property type="entry name" value="HEPN_dom"/>
</dbReference>
<dbReference type="RefSeq" id="WP_176461301.1">
    <property type="nucleotide sequence ID" value="NZ_FZNT01000010.1"/>
</dbReference>
<dbReference type="Proteomes" id="UP000198384">
    <property type="component" value="Unassembled WGS sequence"/>
</dbReference>
<name>A0A238YQM5_9FLAO</name>
<proteinExistence type="predicted"/>
<dbReference type="AlphaFoldDB" id="A0A238YQM5"/>
<reference evidence="2 3" key="1">
    <citation type="submission" date="2017-06" db="EMBL/GenBank/DDBJ databases">
        <authorList>
            <person name="Kim H.J."/>
            <person name="Triplett B.A."/>
        </authorList>
    </citation>
    <scope>NUCLEOTIDE SEQUENCE [LARGE SCALE GENOMIC DNA]</scope>
    <source>
        <strain evidence="2 3">DSM 29150</strain>
    </source>
</reference>
<organism evidence="2 3">
    <name type="scientific">Lutibacter agarilyticus</name>
    <dbReference type="NCBI Taxonomy" id="1109740"/>
    <lineage>
        <taxon>Bacteria</taxon>
        <taxon>Pseudomonadati</taxon>
        <taxon>Bacteroidota</taxon>
        <taxon>Flavobacteriia</taxon>
        <taxon>Flavobacteriales</taxon>
        <taxon>Flavobacteriaceae</taxon>
        <taxon>Lutibacter</taxon>
    </lineage>
</organism>
<keyword evidence="3" id="KW-1185">Reference proteome</keyword>
<evidence type="ECO:0000259" key="1">
    <source>
        <dbReference type="Pfam" id="PF05168"/>
    </source>
</evidence>
<evidence type="ECO:0000313" key="3">
    <source>
        <dbReference type="Proteomes" id="UP000198384"/>
    </source>
</evidence>
<protein>
    <submittedName>
        <fullName evidence="2">HEPN domain-containing protein</fullName>
    </submittedName>
</protein>
<feature type="domain" description="HEPN" evidence="1">
    <location>
        <begin position="10"/>
        <end position="104"/>
    </location>
</feature>
<dbReference type="EMBL" id="FZNT01000010">
    <property type="protein sequence ID" value="SNR73586.1"/>
    <property type="molecule type" value="Genomic_DNA"/>
</dbReference>
<accession>A0A238YQM5</accession>
<gene>
    <name evidence="2" type="ORF">SAMN06265371_110108</name>
</gene>
<dbReference type="Pfam" id="PF05168">
    <property type="entry name" value="HEPN"/>
    <property type="match status" value="1"/>
</dbReference>